<evidence type="ECO:0000313" key="2">
    <source>
        <dbReference type="Proteomes" id="UP000540685"/>
    </source>
</evidence>
<dbReference type="Proteomes" id="UP000540685">
    <property type="component" value="Unassembled WGS sequence"/>
</dbReference>
<protein>
    <submittedName>
        <fullName evidence="1">Uncharacterized protein YjbI with pentapeptide repeats</fullName>
    </submittedName>
</protein>
<dbReference type="RefSeq" id="WP_184547937.1">
    <property type="nucleotide sequence ID" value="NZ_JACHMP010000001.1"/>
</dbReference>
<accession>A0A7W9ILF5</accession>
<dbReference type="Pfam" id="PF13576">
    <property type="entry name" value="Pentapeptide_3"/>
    <property type="match status" value="1"/>
</dbReference>
<comment type="caution">
    <text evidence="1">The sequence shown here is derived from an EMBL/GenBank/DDBJ whole genome shotgun (WGS) entry which is preliminary data.</text>
</comment>
<organism evidence="1 2">
    <name type="scientific">Streptosporangium becharense</name>
    <dbReference type="NCBI Taxonomy" id="1816182"/>
    <lineage>
        <taxon>Bacteria</taxon>
        <taxon>Bacillati</taxon>
        <taxon>Actinomycetota</taxon>
        <taxon>Actinomycetes</taxon>
        <taxon>Streptosporangiales</taxon>
        <taxon>Streptosporangiaceae</taxon>
        <taxon>Streptosporangium</taxon>
    </lineage>
</organism>
<sequence>MRSLDVGWVTCTASPECIGAAQRPYGRCLAHLDAAELDEVLGRLSPGSPVDLRATVVDRPLLERVLTAARGRLGRARFDWASFPESLRFGDVRFDGDVSFDHARFQHLASFCDARFARNVSFREARFDRELSLHGVVITGHAALDGVRVGGDALFGAAAFGRTASFEGADFRGFVAFDGTRFAGDVTFRGCRFRRTVSFRRAGFGGAAGFEAARFSGGGYLTPVSVGRHLTLAGAWAGKNLDLTAGRCSVDLRRLRVAGRLTVRLDDAVADLEGATLSGPATVRGRGGARVISLHGVDAEELALDSLDLSACRFTGLRHPERIRLTGCALAPAPRGVRLALRWWHRHRPAGA</sequence>
<evidence type="ECO:0000313" key="1">
    <source>
        <dbReference type="EMBL" id="MBB5822862.1"/>
    </source>
</evidence>
<dbReference type="EMBL" id="JACHMP010000001">
    <property type="protein sequence ID" value="MBB5822862.1"/>
    <property type="molecule type" value="Genomic_DNA"/>
</dbReference>
<name>A0A7W9ILF5_9ACTN</name>
<dbReference type="Gene3D" id="2.160.20.80">
    <property type="entry name" value="E3 ubiquitin-protein ligase SopA"/>
    <property type="match status" value="1"/>
</dbReference>
<dbReference type="AlphaFoldDB" id="A0A7W9ILF5"/>
<reference evidence="1 2" key="1">
    <citation type="submission" date="2020-08" db="EMBL/GenBank/DDBJ databases">
        <title>Sequencing the genomes of 1000 actinobacteria strains.</title>
        <authorList>
            <person name="Klenk H.-P."/>
        </authorList>
    </citation>
    <scope>NUCLEOTIDE SEQUENCE [LARGE SCALE GENOMIC DNA]</scope>
    <source>
        <strain evidence="1 2">DSM 46887</strain>
    </source>
</reference>
<proteinExistence type="predicted"/>
<gene>
    <name evidence="1" type="ORF">F4562_005924</name>
</gene>
<dbReference type="InterPro" id="IPR001646">
    <property type="entry name" value="5peptide_repeat"/>
</dbReference>
<keyword evidence="2" id="KW-1185">Reference proteome</keyword>